<protein>
    <submittedName>
        <fullName evidence="1">Uncharacterized protein</fullName>
    </submittedName>
</protein>
<proteinExistence type="predicted"/>
<accession>A0A100VHL9</accession>
<gene>
    <name evidence="1" type="ORF">PAHA3_0054</name>
</gene>
<evidence type="ECO:0000313" key="1">
    <source>
        <dbReference type="EMBL" id="GAS79990.1"/>
    </source>
</evidence>
<sequence>MRREWLDPFRSDLEVVFASAEQLVRKYPEPLSGYALEQLHSVNPLLRDSGHSYIGYIIPLWMQHSDKLPQEKALQLSTACLIHMLYFLNQDDVMDEQPEDATRKLSVGNLYYMDAIQSYSELFDPSSAFWIYFRQYVVDWAVSVTGEQSIDYFQKSPLLIAQKAAPLLIGATGAMLMLKESDRIIPVCSGINITLMTLQMTDDFTDTQQDAVHGNYNSYLSHISAALNHNYPAHPLSERIHDNVYNTQLMNSYVDIAYQYHRTLTSSNLGMSHLEAFNSYLCSTLVQAVQDIIQRKKRLLQGGFHHWISEQQLQS</sequence>
<reference evidence="2" key="2">
    <citation type="submission" date="2016-01" db="EMBL/GenBank/DDBJ databases">
        <title>Draft Genome Sequence of Paenibacillus amylolyticus Heshi-A3 that Was Isolated from Fermented Rice Bran with Aging Salted Mackerel, Which Was Named Heshiko as Traditional Fermented Seafood in Japan.</title>
        <authorList>
            <person name="Akuzawa S."/>
            <person name="Nakagawa J."/>
            <person name="Kanekatsu T."/>
            <person name="Kubota E."/>
            <person name="Ohtake R."/>
            <person name="Suzuki T."/>
            <person name="Kanesaki Y."/>
        </authorList>
    </citation>
    <scope>NUCLEOTIDE SEQUENCE [LARGE SCALE GENOMIC DNA]</scope>
    <source>
        <strain evidence="2">Heshi-A3</strain>
    </source>
</reference>
<dbReference type="AlphaFoldDB" id="A0A100VHL9"/>
<dbReference type="EMBL" id="BCNV01000001">
    <property type="protein sequence ID" value="GAS79990.1"/>
    <property type="molecule type" value="Genomic_DNA"/>
</dbReference>
<evidence type="ECO:0000313" key="2">
    <source>
        <dbReference type="Proteomes" id="UP000069697"/>
    </source>
</evidence>
<dbReference type="Proteomes" id="UP000069697">
    <property type="component" value="Unassembled WGS sequence"/>
</dbReference>
<organism evidence="1 2">
    <name type="scientific">Paenibacillus amylolyticus</name>
    <dbReference type="NCBI Taxonomy" id="1451"/>
    <lineage>
        <taxon>Bacteria</taxon>
        <taxon>Bacillati</taxon>
        <taxon>Bacillota</taxon>
        <taxon>Bacilli</taxon>
        <taxon>Bacillales</taxon>
        <taxon>Paenibacillaceae</taxon>
        <taxon>Paenibacillus</taxon>
    </lineage>
</organism>
<dbReference type="RefSeq" id="WP_062832957.1">
    <property type="nucleotide sequence ID" value="NZ_BCNV01000001.1"/>
</dbReference>
<comment type="caution">
    <text evidence="1">The sequence shown here is derived from an EMBL/GenBank/DDBJ whole genome shotgun (WGS) entry which is preliminary data.</text>
</comment>
<reference evidence="1 2" key="1">
    <citation type="journal article" date="2016" name="Genome Announc.">
        <title>Draft Genome Sequence of Paenibacillus amylolyticus Heshi-A3, Isolated from Fermented Rice Bran in a Japanese Fermented Seafood Dish.</title>
        <authorList>
            <person name="Akuzawa S."/>
            <person name="Nagaoka J."/>
            <person name="Kanekatsu M."/>
            <person name="Kubota E."/>
            <person name="Ohtake R."/>
            <person name="Suzuki T."/>
            <person name="Kanesaki Y."/>
        </authorList>
    </citation>
    <scope>NUCLEOTIDE SEQUENCE [LARGE SCALE GENOMIC DNA]</scope>
    <source>
        <strain evidence="1 2">Heshi-A3</strain>
    </source>
</reference>
<name>A0A100VHL9_PAEAM</name>